<dbReference type="AlphaFoldDB" id="A0A517QKT1"/>
<evidence type="ECO:0000313" key="3">
    <source>
        <dbReference type="Proteomes" id="UP000315724"/>
    </source>
</evidence>
<dbReference type="Proteomes" id="UP000315724">
    <property type="component" value="Chromosome"/>
</dbReference>
<organism evidence="2 3">
    <name type="scientific">Thalassoglobus polymorphus</name>
    <dbReference type="NCBI Taxonomy" id="2527994"/>
    <lineage>
        <taxon>Bacteria</taxon>
        <taxon>Pseudomonadati</taxon>
        <taxon>Planctomycetota</taxon>
        <taxon>Planctomycetia</taxon>
        <taxon>Planctomycetales</taxon>
        <taxon>Planctomycetaceae</taxon>
        <taxon>Thalassoglobus</taxon>
    </lineage>
</organism>
<dbReference type="KEGG" id="tpol:Mal48_14930"/>
<keyword evidence="3" id="KW-1185">Reference proteome</keyword>
<feature type="region of interest" description="Disordered" evidence="1">
    <location>
        <begin position="1"/>
        <end position="25"/>
    </location>
</feature>
<name>A0A517QKT1_9PLAN</name>
<gene>
    <name evidence="2" type="ORF">Mal48_14930</name>
</gene>
<dbReference type="EMBL" id="CP036267">
    <property type="protein sequence ID" value="QDT32250.1"/>
    <property type="molecule type" value="Genomic_DNA"/>
</dbReference>
<feature type="compositionally biased region" description="Polar residues" evidence="1">
    <location>
        <begin position="1"/>
        <end position="16"/>
    </location>
</feature>
<protein>
    <submittedName>
        <fullName evidence="2">Uncharacterized protein</fullName>
    </submittedName>
</protein>
<accession>A0A517QKT1</accession>
<reference evidence="2 3" key="1">
    <citation type="submission" date="2019-02" db="EMBL/GenBank/DDBJ databases">
        <title>Deep-cultivation of Planctomycetes and their phenomic and genomic characterization uncovers novel biology.</title>
        <authorList>
            <person name="Wiegand S."/>
            <person name="Jogler M."/>
            <person name="Boedeker C."/>
            <person name="Pinto D."/>
            <person name="Vollmers J."/>
            <person name="Rivas-Marin E."/>
            <person name="Kohn T."/>
            <person name="Peeters S.H."/>
            <person name="Heuer A."/>
            <person name="Rast P."/>
            <person name="Oberbeckmann S."/>
            <person name="Bunk B."/>
            <person name="Jeske O."/>
            <person name="Meyerdierks A."/>
            <person name="Storesund J.E."/>
            <person name="Kallscheuer N."/>
            <person name="Luecker S."/>
            <person name="Lage O.M."/>
            <person name="Pohl T."/>
            <person name="Merkel B.J."/>
            <person name="Hornburger P."/>
            <person name="Mueller R.-W."/>
            <person name="Bruemmer F."/>
            <person name="Labrenz M."/>
            <person name="Spormann A.M."/>
            <person name="Op den Camp H."/>
            <person name="Overmann J."/>
            <person name="Amann R."/>
            <person name="Jetten M.S.M."/>
            <person name="Mascher T."/>
            <person name="Medema M.H."/>
            <person name="Devos D.P."/>
            <person name="Kaster A.-K."/>
            <person name="Ovreas L."/>
            <person name="Rohde M."/>
            <person name="Galperin M.Y."/>
            <person name="Jogler C."/>
        </authorList>
    </citation>
    <scope>NUCLEOTIDE SEQUENCE [LARGE SCALE GENOMIC DNA]</scope>
    <source>
        <strain evidence="2 3">Mal48</strain>
    </source>
</reference>
<sequence length="81" mass="9291">MEQVSQNNCWSSLANEKNSKKNAGKYKNSDNFADLLEFIQKHRNAVALNTLVTTDMLRETVTSTVASRDWIEFLISFFCNI</sequence>
<proteinExistence type="predicted"/>
<evidence type="ECO:0000313" key="2">
    <source>
        <dbReference type="EMBL" id="QDT32250.1"/>
    </source>
</evidence>
<evidence type="ECO:0000256" key="1">
    <source>
        <dbReference type="SAM" id="MobiDB-lite"/>
    </source>
</evidence>